<dbReference type="InterPro" id="IPR051532">
    <property type="entry name" value="Ester_Hydrolysis_Enzymes"/>
</dbReference>
<evidence type="ECO:0000313" key="3">
    <source>
        <dbReference type="Proteomes" id="UP001500218"/>
    </source>
</evidence>
<reference evidence="3" key="1">
    <citation type="journal article" date="2019" name="Int. J. Syst. Evol. Microbiol.">
        <title>The Global Catalogue of Microorganisms (GCM) 10K type strain sequencing project: providing services to taxonomists for standard genome sequencing and annotation.</title>
        <authorList>
            <consortium name="The Broad Institute Genomics Platform"/>
            <consortium name="The Broad Institute Genome Sequencing Center for Infectious Disease"/>
            <person name="Wu L."/>
            <person name="Ma J."/>
        </authorList>
    </citation>
    <scope>NUCLEOTIDE SEQUENCE [LARGE SCALE GENOMIC DNA]</scope>
    <source>
        <strain evidence="3">JCM 13250</strain>
    </source>
</reference>
<dbReference type="PROSITE" id="PS01098">
    <property type="entry name" value="LIPASE_GDSL_SER"/>
    <property type="match status" value="1"/>
</dbReference>
<protein>
    <recommendedName>
        <fullName evidence="1">SGNH hydrolase-type esterase domain-containing protein</fullName>
    </recommendedName>
</protein>
<dbReference type="Pfam" id="PF13472">
    <property type="entry name" value="Lipase_GDSL_2"/>
    <property type="match status" value="1"/>
</dbReference>
<dbReference type="PANTHER" id="PTHR30383">
    <property type="entry name" value="THIOESTERASE 1/PROTEASE 1/LYSOPHOSPHOLIPASE L1"/>
    <property type="match status" value="1"/>
</dbReference>
<dbReference type="RefSeq" id="WP_344131909.1">
    <property type="nucleotide sequence ID" value="NZ_BAAALT010000089.1"/>
</dbReference>
<gene>
    <name evidence="2" type="ORF">GCM10009682_32140</name>
</gene>
<sequence>MTVTIPSGATVLFIGDSITDAGRDRANPDDLGHGYALIAAALFGARHPGHGVRFGNRGIGGDRVRDLRKRWTEDCITLRPDVVSVMIGVNDTWRGFDSGDVTSTEDYENDYREILTATRVGHRRVHLTPAGDALLAQEWLRAVAP</sequence>
<dbReference type="InterPro" id="IPR008265">
    <property type="entry name" value="Lipase_GDSL_AS"/>
</dbReference>
<dbReference type="InterPro" id="IPR036514">
    <property type="entry name" value="SGNH_hydro_sf"/>
</dbReference>
<evidence type="ECO:0000259" key="1">
    <source>
        <dbReference type="Pfam" id="PF13472"/>
    </source>
</evidence>
<dbReference type="Gene3D" id="3.40.50.1110">
    <property type="entry name" value="SGNH hydrolase"/>
    <property type="match status" value="1"/>
</dbReference>
<name>A0ABP4YB50_9ACTN</name>
<dbReference type="Proteomes" id="UP001500218">
    <property type="component" value="Unassembled WGS sequence"/>
</dbReference>
<dbReference type="EMBL" id="BAAALT010000089">
    <property type="protein sequence ID" value="GAA1807899.1"/>
    <property type="molecule type" value="Genomic_DNA"/>
</dbReference>
<organism evidence="2 3">
    <name type="scientific">Luedemannella flava</name>
    <dbReference type="NCBI Taxonomy" id="349316"/>
    <lineage>
        <taxon>Bacteria</taxon>
        <taxon>Bacillati</taxon>
        <taxon>Actinomycetota</taxon>
        <taxon>Actinomycetes</taxon>
        <taxon>Micromonosporales</taxon>
        <taxon>Micromonosporaceae</taxon>
        <taxon>Luedemannella</taxon>
    </lineage>
</organism>
<feature type="domain" description="SGNH hydrolase-type esterase" evidence="1">
    <location>
        <begin position="13"/>
        <end position="125"/>
    </location>
</feature>
<evidence type="ECO:0000313" key="2">
    <source>
        <dbReference type="EMBL" id="GAA1807899.1"/>
    </source>
</evidence>
<dbReference type="InterPro" id="IPR013830">
    <property type="entry name" value="SGNH_hydro"/>
</dbReference>
<proteinExistence type="predicted"/>
<keyword evidence="3" id="KW-1185">Reference proteome</keyword>
<comment type="caution">
    <text evidence="2">The sequence shown here is derived from an EMBL/GenBank/DDBJ whole genome shotgun (WGS) entry which is preliminary data.</text>
</comment>
<dbReference type="PANTHER" id="PTHR30383:SF5">
    <property type="entry name" value="SGNH HYDROLASE-TYPE ESTERASE DOMAIN-CONTAINING PROTEIN"/>
    <property type="match status" value="1"/>
</dbReference>
<dbReference type="SUPFAM" id="SSF52266">
    <property type="entry name" value="SGNH hydrolase"/>
    <property type="match status" value="1"/>
</dbReference>
<accession>A0ABP4YB50</accession>